<feature type="non-terminal residue" evidence="2">
    <location>
        <position position="1"/>
    </location>
</feature>
<dbReference type="AlphaFoldDB" id="A0A382A2N4"/>
<evidence type="ECO:0000313" key="2">
    <source>
        <dbReference type="EMBL" id="SVA95491.1"/>
    </source>
</evidence>
<dbReference type="PANTHER" id="PTHR30560">
    <property type="entry name" value="TRIGGER FACTOR CHAPERONE AND PEPTIDYL-PROLYL CIS/TRANS ISOMERASE"/>
    <property type="match status" value="1"/>
</dbReference>
<dbReference type="InterPro" id="IPR005215">
    <property type="entry name" value="Trig_fac"/>
</dbReference>
<dbReference type="SUPFAM" id="SSF102735">
    <property type="entry name" value="Trigger factor ribosome-binding domain"/>
    <property type="match status" value="1"/>
</dbReference>
<dbReference type="Gene3D" id="3.30.70.1050">
    <property type="entry name" value="Trigger factor ribosome-binding domain"/>
    <property type="match status" value="1"/>
</dbReference>
<dbReference type="Pfam" id="PF05697">
    <property type="entry name" value="Trigger_N"/>
    <property type="match status" value="1"/>
</dbReference>
<dbReference type="GO" id="GO:0015031">
    <property type="term" value="P:protein transport"/>
    <property type="evidence" value="ECO:0007669"/>
    <property type="project" value="InterPro"/>
</dbReference>
<organism evidence="2">
    <name type="scientific">marine metagenome</name>
    <dbReference type="NCBI Taxonomy" id="408172"/>
    <lineage>
        <taxon>unclassified sequences</taxon>
        <taxon>metagenomes</taxon>
        <taxon>ecological metagenomes</taxon>
    </lineage>
</organism>
<gene>
    <name evidence="2" type="ORF">METZ01_LOCUS148345</name>
</gene>
<dbReference type="GO" id="GO:0003755">
    <property type="term" value="F:peptidyl-prolyl cis-trans isomerase activity"/>
    <property type="evidence" value="ECO:0007669"/>
    <property type="project" value="TreeGrafter"/>
</dbReference>
<dbReference type="InterPro" id="IPR036611">
    <property type="entry name" value="Trigger_fac_ribosome-bd_sf"/>
</dbReference>
<dbReference type="InterPro" id="IPR008881">
    <property type="entry name" value="Trigger_fac_ribosome-bd_bac"/>
</dbReference>
<accession>A0A382A2N4</accession>
<name>A0A382A2N4_9ZZZZ</name>
<dbReference type="GO" id="GO:0051083">
    <property type="term" value="P:'de novo' cotranslational protein folding"/>
    <property type="evidence" value="ECO:0007669"/>
    <property type="project" value="TreeGrafter"/>
</dbReference>
<dbReference type="PANTHER" id="PTHR30560:SF3">
    <property type="entry name" value="TRIGGER FACTOR-LIKE PROTEIN TIG, CHLOROPLASTIC"/>
    <property type="match status" value="1"/>
</dbReference>
<dbReference type="GO" id="GO:0043022">
    <property type="term" value="F:ribosome binding"/>
    <property type="evidence" value="ECO:0007669"/>
    <property type="project" value="TreeGrafter"/>
</dbReference>
<proteinExistence type="predicted"/>
<protein>
    <recommendedName>
        <fullName evidence="1">Trigger factor ribosome-binding bacterial domain-containing protein</fullName>
    </recommendedName>
</protein>
<feature type="domain" description="Trigger factor ribosome-binding bacterial" evidence="1">
    <location>
        <begin position="2"/>
        <end position="137"/>
    </location>
</feature>
<dbReference type="EMBL" id="UINC01023571">
    <property type="protein sequence ID" value="SVA95491.1"/>
    <property type="molecule type" value="Genomic_DNA"/>
</dbReference>
<dbReference type="GO" id="GO:0044183">
    <property type="term" value="F:protein folding chaperone"/>
    <property type="evidence" value="ECO:0007669"/>
    <property type="project" value="TreeGrafter"/>
</dbReference>
<reference evidence="2" key="1">
    <citation type="submission" date="2018-05" db="EMBL/GenBank/DDBJ databases">
        <authorList>
            <person name="Lanie J.A."/>
            <person name="Ng W.-L."/>
            <person name="Kazmierczak K.M."/>
            <person name="Andrzejewski T.M."/>
            <person name="Davidsen T.M."/>
            <person name="Wayne K.J."/>
            <person name="Tettelin H."/>
            <person name="Glass J.I."/>
            <person name="Rusch D."/>
            <person name="Podicherti R."/>
            <person name="Tsui H.-C.T."/>
            <person name="Winkler M.E."/>
        </authorList>
    </citation>
    <scope>NUCLEOTIDE SEQUENCE</scope>
</reference>
<dbReference type="GO" id="GO:0043335">
    <property type="term" value="P:protein unfolding"/>
    <property type="evidence" value="ECO:0007669"/>
    <property type="project" value="TreeGrafter"/>
</dbReference>
<sequence length="137" mass="15820">VKITQDEVVERQTVLHIELEDNDIDPYLDRAYRRVVQRVNIPGFRKGKAPRRIIEQYFGRESLLNEVLDSMLPELTGKAITERDLDAVGLPSIDLEEFEPFQFSAIVPLRPEVDLGEYKSIRLNREEPSLPDDAVDE</sequence>
<evidence type="ECO:0000259" key="1">
    <source>
        <dbReference type="Pfam" id="PF05697"/>
    </source>
</evidence>